<evidence type="ECO:0000313" key="2">
    <source>
        <dbReference type="Proteomes" id="UP000541444"/>
    </source>
</evidence>
<keyword evidence="2" id="KW-1185">Reference proteome</keyword>
<accession>A0A7J7PAK3</accession>
<dbReference type="EMBL" id="JACGCM010000119">
    <property type="protein sequence ID" value="KAF6176174.1"/>
    <property type="molecule type" value="Genomic_DNA"/>
</dbReference>
<gene>
    <name evidence="1" type="ORF">GIB67_023465</name>
</gene>
<protein>
    <submittedName>
        <fullName evidence="1">Uncharacterized protein</fullName>
    </submittedName>
</protein>
<sequence>MRFSLIRSDKYAIRLTFHLSYEFSLSFGPDEDVRLPSTSIMSYWFRSSMVLS</sequence>
<comment type="caution">
    <text evidence="1">The sequence shown here is derived from an EMBL/GenBank/DDBJ whole genome shotgun (WGS) entry which is preliminary data.</text>
</comment>
<dbReference type="Proteomes" id="UP000541444">
    <property type="component" value="Unassembled WGS sequence"/>
</dbReference>
<evidence type="ECO:0000313" key="1">
    <source>
        <dbReference type="EMBL" id="KAF6176174.1"/>
    </source>
</evidence>
<proteinExistence type="predicted"/>
<reference evidence="1 2" key="1">
    <citation type="journal article" date="2020" name="IScience">
        <title>Genome Sequencing of the Endangered Kingdonia uniflora (Circaeasteraceae, Ranunculales) Reveals Potential Mechanisms of Evolutionary Specialization.</title>
        <authorList>
            <person name="Sun Y."/>
            <person name="Deng T."/>
            <person name="Zhang A."/>
            <person name="Moore M.J."/>
            <person name="Landis J.B."/>
            <person name="Lin N."/>
            <person name="Zhang H."/>
            <person name="Zhang X."/>
            <person name="Huang J."/>
            <person name="Zhang X."/>
            <person name="Sun H."/>
            <person name="Wang H."/>
        </authorList>
    </citation>
    <scope>NUCLEOTIDE SEQUENCE [LARGE SCALE GENOMIC DNA]</scope>
    <source>
        <strain evidence="1">TB1705</strain>
        <tissue evidence="1">Leaf</tissue>
    </source>
</reference>
<dbReference type="AlphaFoldDB" id="A0A7J7PAK3"/>
<organism evidence="1 2">
    <name type="scientific">Kingdonia uniflora</name>
    <dbReference type="NCBI Taxonomy" id="39325"/>
    <lineage>
        <taxon>Eukaryota</taxon>
        <taxon>Viridiplantae</taxon>
        <taxon>Streptophyta</taxon>
        <taxon>Embryophyta</taxon>
        <taxon>Tracheophyta</taxon>
        <taxon>Spermatophyta</taxon>
        <taxon>Magnoliopsida</taxon>
        <taxon>Ranunculales</taxon>
        <taxon>Circaeasteraceae</taxon>
        <taxon>Kingdonia</taxon>
    </lineage>
</organism>
<name>A0A7J7PAK3_9MAGN</name>